<dbReference type="RefSeq" id="WP_344133697.1">
    <property type="nucleotide sequence ID" value="NZ_BAAALT010000122.1"/>
</dbReference>
<reference evidence="2 3" key="1">
    <citation type="journal article" date="2019" name="Int. J. Syst. Evol. Microbiol.">
        <title>The Global Catalogue of Microorganisms (GCM) 10K type strain sequencing project: providing services to taxonomists for standard genome sequencing and annotation.</title>
        <authorList>
            <consortium name="The Broad Institute Genomics Platform"/>
            <consortium name="The Broad Institute Genome Sequencing Center for Infectious Disease"/>
            <person name="Wu L."/>
            <person name="Ma J."/>
        </authorList>
    </citation>
    <scope>NUCLEOTIDE SEQUENCE [LARGE SCALE GENOMIC DNA]</scope>
    <source>
        <strain evidence="2 3">JCM 13250</strain>
    </source>
</reference>
<feature type="transmembrane region" description="Helical" evidence="1">
    <location>
        <begin position="397"/>
        <end position="419"/>
    </location>
</feature>
<keyword evidence="3" id="KW-1185">Reference proteome</keyword>
<organism evidence="2 3">
    <name type="scientific">Luedemannella flava</name>
    <dbReference type="NCBI Taxonomy" id="349316"/>
    <lineage>
        <taxon>Bacteria</taxon>
        <taxon>Bacillati</taxon>
        <taxon>Actinomycetota</taxon>
        <taxon>Actinomycetes</taxon>
        <taxon>Micromonosporales</taxon>
        <taxon>Micromonosporaceae</taxon>
        <taxon>Luedemannella</taxon>
    </lineage>
</organism>
<sequence>MVPAELGALSPAEQRLWDAFPHGAEVALTPDDPRAVRAQVIRALLLGAHPAEPGHRAALRLRGADVAGRLDLYQADVASAVELIDCTFDDAPHLSFATLRGCSFEGSTLPGLDAFGASVEGNLSFFKATVTGAVVIYGVHVSGDLDFDWARLTASSLPPETYGDRTVAVLGDAVQVGRHLYLQSTAVTGNVELAGARVGGAIIGREGLRVDGELCLRGAEVTGEVNLTGASLSNPGGVSLDAWGLRAGQLFLLPERVDGTVDLRHARVGVLRDDPRRWPSVLHLDGVTYTALEPAGAARDRLPWLDRDPDGFRPQPYERLAAFYRHIGYDAEARTVLLAKQRRRRRQLAPSAVVWGLLQDGLVGYGYRPGRAAMWLLTLAAIGTTVFNWYPPQRGPGAAAFHPLLYTLDLLIPIVSLGQESAFGLAGQARWLAYVLTAMGWILFTAVAAALTRTVNRS</sequence>
<accession>A0ABN2M8A5</accession>
<keyword evidence="1" id="KW-0472">Membrane</keyword>
<keyword evidence="1" id="KW-0812">Transmembrane</keyword>
<feature type="transmembrane region" description="Helical" evidence="1">
    <location>
        <begin position="431"/>
        <end position="452"/>
    </location>
</feature>
<evidence type="ECO:0000313" key="2">
    <source>
        <dbReference type="EMBL" id="GAA1813187.1"/>
    </source>
</evidence>
<protein>
    <submittedName>
        <fullName evidence="2">Membrane-associated oxidoreductase</fullName>
    </submittedName>
</protein>
<feature type="transmembrane region" description="Helical" evidence="1">
    <location>
        <begin position="373"/>
        <end position="390"/>
    </location>
</feature>
<dbReference type="Gene3D" id="2.160.20.80">
    <property type="entry name" value="E3 ubiquitin-protein ligase SopA"/>
    <property type="match status" value="1"/>
</dbReference>
<evidence type="ECO:0000256" key="1">
    <source>
        <dbReference type="SAM" id="Phobius"/>
    </source>
</evidence>
<gene>
    <name evidence="2" type="ORF">GCM10009682_37960</name>
</gene>
<dbReference type="EMBL" id="BAAALT010000122">
    <property type="protein sequence ID" value="GAA1813187.1"/>
    <property type="molecule type" value="Genomic_DNA"/>
</dbReference>
<name>A0ABN2M8A5_9ACTN</name>
<dbReference type="Proteomes" id="UP001500218">
    <property type="component" value="Unassembled WGS sequence"/>
</dbReference>
<keyword evidence="1" id="KW-1133">Transmembrane helix</keyword>
<comment type="caution">
    <text evidence="2">The sequence shown here is derived from an EMBL/GenBank/DDBJ whole genome shotgun (WGS) entry which is preliminary data.</text>
</comment>
<evidence type="ECO:0000313" key="3">
    <source>
        <dbReference type="Proteomes" id="UP001500218"/>
    </source>
</evidence>
<proteinExistence type="predicted"/>